<feature type="region of interest" description="Disordered" evidence="5">
    <location>
        <begin position="305"/>
        <end position="332"/>
    </location>
</feature>
<reference evidence="9" key="1">
    <citation type="submission" date="2025-08" db="UniProtKB">
        <authorList>
            <consortium name="RefSeq"/>
        </authorList>
    </citation>
    <scope>IDENTIFICATION</scope>
    <source>
        <strain evidence="9">15112-1751.03</strain>
        <tissue evidence="9">Whole Adult</tissue>
    </source>
</reference>
<dbReference type="InterPro" id="IPR012101">
    <property type="entry name" value="Biotinidase-like_euk"/>
</dbReference>
<dbReference type="RefSeq" id="XP_034118750.1">
    <property type="nucleotide sequence ID" value="XM_034262859.2"/>
</dbReference>
<comment type="similarity">
    <text evidence="1">Belongs to the carbon-nitrogen hydrolase superfamily. BTD/VNN family.</text>
</comment>
<keyword evidence="3" id="KW-0378">Hydrolase</keyword>
<dbReference type="SUPFAM" id="SSF56317">
    <property type="entry name" value="Carbon-nitrogen hydrolase"/>
    <property type="match status" value="1"/>
</dbReference>
<dbReference type="GeneID" id="117577880"/>
<dbReference type="Gene3D" id="3.60.110.10">
    <property type="entry name" value="Carbon-nitrogen hydrolase"/>
    <property type="match status" value="1"/>
</dbReference>
<dbReference type="AlphaFoldDB" id="A0A6P8Y5K0"/>
<gene>
    <name evidence="9" type="primary">LOC117577880</name>
</gene>
<feature type="domain" description="CN hydrolase" evidence="7">
    <location>
        <begin position="42"/>
        <end position="304"/>
    </location>
</feature>
<keyword evidence="2 6" id="KW-0732">Signal</keyword>
<dbReference type="Pfam" id="PF00795">
    <property type="entry name" value="CN_hydrolase"/>
    <property type="match status" value="1"/>
</dbReference>
<protein>
    <submittedName>
        <fullName evidence="9">Vanin-like protein 2</fullName>
    </submittedName>
</protein>
<feature type="chain" id="PRO_5028155148" evidence="6">
    <location>
        <begin position="33"/>
        <end position="559"/>
    </location>
</feature>
<evidence type="ECO:0000259" key="7">
    <source>
        <dbReference type="PROSITE" id="PS50263"/>
    </source>
</evidence>
<evidence type="ECO:0000256" key="5">
    <source>
        <dbReference type="SAM" id="MobiDB-lite"/>
    </source>
</evidence>
<dbReference type="InterPro" id="IPR003010">
    <property type="entry name" value="C-N_Hydrolase"/>
</dbReference>
<dbReference type="PANTHER" id="PTHR10609:SF14">
    <property type="entry name" value="BIOTINIDASE"/>
    <property type="match status" value="1"/>
</dbReference>
<evidence type="ECO:0000256" key="2">
    <source>
        <dbReference type="ARBA" id="ARBA00022729"/>
    </source>
</evidence>
<accession>A0A6P8Y5K0</accession>
<evidence type="ECO:0000256" key="4">
    <source>
        <dbReference type="ARBA" id="ARBA00023180"/>
    </source>
</evidence>
<proteinExistence type="inferred from homology"/>
<keyword evidence="4" id="KW-0325">Glycoprotein</keyword>
<dbReference type="OrthoDB" id="10250282at2759"/>
<evidence type="ECO:0000256" key="1">
    <source>
        <dbReference type="ARBA" id="ARBA00008225"/>
    </source>
</evidence>
<evidence type="ECO:0000256" key="3">
    <source>
        <dbReference type="ARBA" id="ARBA00022801"/>
    </source>
</evidence>
<dbReference type="Pfam" id="PF19018">
    <property type="entry name" value="Vanin_C"/>
    <property type="match status" value="1"/>
</dbReference>
<organism evidence="8 9">
    <name type="scientific">Drosophila albomicans</name>
    <name type="common">Fruit fly</name>
    <dbReference type="NCBI Taxonomy" id="7291"/>
    <lineage>
        <taxon>Eukaryota</taxon>
        <taxon>Metazoa</taxon>
        <taxon>Ecdysozoa</taxon>
        <taxon>Arthropoda</taxon>
        <taxon>Hexapoda</taxon>
        <taxon>Insecta</taxon>
        <taxon>Pterygota</taxon>
        <taxon>Neoptera</taxon>
        <taxon>Endopterygota</taxon>
        <taxon>Diptera</taxon>
        <taxon>Brachycera</taxon>
        <taxon>Muscomorpha</taxon>
        <taxon>Ephydroidea</taxon>
        <taxon>Drosophilidae</taxon>
        <taxon>Drosophila</taxon>
    </lineage>
</organism>
<dbReference type="InterPro" id="IPR036526">
    <property type="entry name" value="C-N_Hydrolase_sf"/>
</dbReference>
<dbReference type="InterPro" id="IPR043957">
    <property type="entry name" value="Vanin_C"/>
</dbReference>
<dbReference type="PANTHER" id="PTHR10609">
    <property type="entry name" value="BIOTINIDASE-RELATED"/>
    <property type="match status" value="1"/>
</dbReference>
<keyword evidence="8" id="KW-1185">Reference proteome</keyword>
<evidence type="ECO:0000313" key="9">
    <source>
        <dbReference type="RefSeq" id="XP_034118750.1"/>
    </source>
</evidence>
<dbReference type="Proteomes" id="UP000515160">
    <property type="component" value="Chromosome X"/>
</dbReference>
<dbReference type="CDD" id="cd07567">
    <property type="entry name" value="biotinidase_like"/>
    <property type="match status" value="1"/>
</dbReference>
<dbReference type="GO" id="GO:0016811">
    <property type="term" value="F:hydrolase activity, acting on carbon-nitrogen (but not peptide) bonds, in linear amides"/>
    <property type="evidence" value="ECO:0007669"/>
    <property type="project" value="InterPro"/>
</dbReference>
<dbReference type="PROSITE" id="PS50263">
    <property type="entry name" value="CN_HYDROLASE"/>
    <property type="match status" value="1"/>
</dbReference>
<evidence type="ECO:0000256" key="6">
    <source>
        <dbReference type="SAM" id="SignalP"/>
    </source>
</evidence>
<feature type="signal peptide" evidence="6">
    <location>
        <begin position="1"/>
        <end position="32"/>
    </location>
</feature>
<dbReference type="InterPro" id="IPR040154">
    <property type="entry name" value="Biotinidase/VNN"/>
</dbReference>
<evidence type="ECO:0000313" key="8">
    <source>
        <dbReference type="Proteomes" id="UP000515160"/>
    </source>
</evidence>
<name>A0A6P8Y5K0_DROAB</name>
<sequence>MSLAKASLTLILKPRYELVFLLLLSTIALTQQAAIDSTTDFYTAGVVEFRNAASVADNLAGYLEIIASPNASATDIIVFPEATLGNFNSYDFVPSPQQQVTPCLDDPEAQYYADYLVAISCAARNVSKYVAINVPEHELCTDVPEDTRPCASNGFNIYNTNVVFDRNGTVISRYRKVHLYGEPRNTTFVPESITFETDFGVTFGHMICFDIMFFTPGGEIILEQGVRDFIFPTMWFSQLPFLTAVQTQLAWAYANDANLLAAGASHPENGSTGSGIYNGRKGTISSVMALDEGQRRIYVAQVPKYPASSRRTSKRSRRAVKEQPQPRNTEGFQMKQDLVTLYETVSLESLANQATDTSLTQDVCHGQICCHFEVEWRLLDNVAENVSYYSYRLAAYDGWRNEKEMDANYLRNCGIFACTGPSIEDCGNLVHAFQPRVAFTRLLIEATYPKSREFLLAPSSVRDNLLPLEPHQFEFSLEELANQNQLQSRFELAPSLEVQNLLTFAIYGNYYDDECTFNKGTEQQDLECGFQPKDDGAASLRFSSFLLLPLLLTMLLKLH</sequence>